<evidence type="ECO:0000313" key="3">
    <source>
        <dbReference type="Proteomes" id="UP000613512"/>
    </source>
</evidence>
<dbReference type="AlphaFoldDB" id="A0A916RPV2"/>
<accession>A0A916RPV2</accession>
<keyword evidence="1" id="KW-1133">Transmembrane helix</keyword>
<organism evidence="2 3">
    <name type="scientific">Ornithinibacillus halotolerans</name>
    <dbReference type="NCBI Taxonomy" id="1274357"/>
    <lineage>
        <taxon>Bacteria</taxon>
        <taxon>Bacillati</taxon>
        <taxon>Bacillota</taxon>
        <taxon>Bacilli</taxon>
        <taxon>Bacillales</taxon>
        <taxon>Bacillaceae</taxon>
        <taxon>Ornithinibacillus</taxon>
    </lineage>
</organism>
<keyword evidence="3" id="KW-1185">Reference proteome</keyword>
<dbReference type="Proteomes" id="UP000613512">
    <property type="component" value="Unassembled WGS sequence"/>
</dbReference>
<sequence length="397" mass="46601">MNRFGKIMLSGLFILFLFIFGIYMILTEDHQISHIENRTLAQTPDLSTENIITGQYMKDVETYITDQFPGRDVWLKTYTNYQVLSGKTYVNDYYIGAEDWIMPKPSQTLKEKGINSSSETINELAQFLQEEEIEFYYFMVPHKVTLFQSIFPDYINESKSEENKDYFLSKLDEDIVTVDMANVFRDEFTKEEIESMYFKTDHHWNGKGALEAYKLMSNTFKKHSDSIQVNEESLKETYYQKECLSPPTEFVGSYNRQIYMTVNSNDHEKMCVYLQEAFTEYKVYANGEKKKPEHIYFNVSAKDEVSYSDLYTRDFSELTIINPNVKAGKMLVIKDSYANALVYHLAQNFHQTTFYDVRHNEGESVRDYILENDFDYVAVIYNSENLSGSIFEFGKSN</sequence>
<dbReference type="EMBL" id="BMEY01000002">
    <property type="protein sequence ID" value="GGA64865.1"/>
    <property type="molecule type" value="Genomic_DNA"/>
</dbReference>
<gene>
    <name evidence="2" type="ORF">GCM10008025_05830</name>
</gene>
<reference evidence="2" key="1">
    <citation type="journal article" date="2014" name="Int. J. Syst. Evol. Microbiol.">
        <title>Complete genome sequence of Corynebacterium casei LMG S-19264T (=DSM 44701T), isolated from a smear-ripened cheese.</title>
        <authorList>
            <consortium name="US DOE Joint Genome Institute (JGI-PGF)"/>
            <person name="Walter F."/>
            <person name="Albersmeier A."/>
            <person name="Kalinowski J."/>
            <person name="Ruckert C."/>
        </authorList>
    </citation>
    <scope>NUCLEOTIDE SEQUENCE</scope>
    <source>
        <strain evidence="2">CGMCC 1.12408</strain>
    </source>
</reference>
<evidence type="ECO:0000256" key="1">
    <source>
        <dbReference type="SAM" id="Phobius"/>
    </source>
</evidence>
<dbReference type="RefSeq" id="WP_188383189.1">
    <property type="nucleotide sequence ID" value="NZ_BMEY01000002.1"/>
</dbReference>
<dbReference type="Pfam" id="PF14286">
    <property type="entry name" value="DHHW"/>
    <property type="match status" value="1"/>
</dbReference>
<keyword evidence="1" id="KW-0472">Membrane</keyword>
<comment type="caution">
    <text evidence="2">The sequence shown here is derived from an EMBL/GenBank/DDBJ whole genome shotgun (WGS) entry which is preliminary data.</text>
</comment>
<reference evidence="2" key="2">
    <citation type="submission" date="2020-09" db="EMBL/GenBank/DDBJ databases">
        <authorList>
            <person name="Sun Q."/>
            <person name="Zhou Y."/>
        </authorList>
    </citation>
    <scope>NUCLEOTIDE SEQUENCE</scope>
    <source>
        <strain evidence="2">CGMCC 1.12408</strain>
    </source>
</reference>
<protein>
    <submittedName>
        <fullName evidence="2">Membrane protein</fullName>
    </submittedName>
</protein>
<name>A0A916RPV2_9BACI</name>
<dbReference type="InterPro" id="IPR025945">
    <property type="entry name" value="DHHW"/>
</dbReference>
<evidence type="ECO:0000313" key="2">
    <source>
        <dbReference type="EMBL" id="GGA64865.1"/>
    </source>
</evidence>
<feature type="transmembrane region" description="Helical" evidence="1">
    <location>
        <begin position="7"/>
        <end position="26"/>
    </location>
</feature>
<keyword evidence="1" id="KW-0812">Transmembrane</keyword>
<proteinExistence type="predicted"/>